<dbReference type="InterPro" id="IPR000014">
    <property type="entry name" value="PAS"/>
</dbReference>
<dbReference type="InterPro" id="IPR035965">
    <property type="entry name" value="PAS-like_dom_sf"/>
</dbReference>
<dbReference type="InterPro" id="IPR013655">
    <property type="entry name" value="PAS_fold_3"/>
</dbReference>
<dbReference type="SMART" id="SM00267">
    <property type="entry name" value="GGDEF"/>
    <property type="match status" value="1"/>
</dbReference>
<dbReference type="InterPro" id="IPR043128">
    <property type="entry name" value="Rev_trsase/Diguanyl_cyclase"/>
</dbReference>
<dbReference type="Pfam" id="PF13426">
    <property type="entry name" value="PAS_9"/>
    <property type="match status" value="1"/>
</dbReference>
<comment type="caution">
    <text evidence="3">The sequence shown here is derived from an EMBL/GenBank/DDBJ whole genome shotgun (WGS) entry which is preliminary data.</text>
</comment>
<dbReference type="CDD" id="cd00130">
    <property type="entry name" value="PAS"/>
    <property type="match status" value="1"/>
</dbReference>
<dbReference type="SUPFAM" id="SSF55785">
    <property type="entry name" value="PYP-like sensor domain (PAS domain)"/>
    <property type="match status" value="2"/>
</dbReference>
<dbReference type="Pfam" id="PF08447">
    <property type="entry name" value="PAS_3"/>
    <property type="match status" value="1"/>
</dbReference>
<feature type="domain" description="GGDEF" evidence="2">
    <location>
        <begin position="416"/>
        <end position="546"/>
    </location>
</feature>
<feature type="domain" description="PAC" evidence="1">
    <location>
        <begin position="199"/>
        <end position="251"/>
    </location>
</feature>
<dbReference type="Gene3D" id="3.30.450.20">
    <property type="entry name" value="PAS domain"/>
    <property type="match status" value="2"/>
</dbReference>
<dbReference type="InterPro" id="IPR029787">
    <property type="entry name" value="Nucleotide_cyclase"/>
</dbReference>
<dbReference type="InterPro" id="IPR000700">
    <property type="entry name" value="PAS-assoc_C"/>
</dbReference>
<name>A0A3E2VXH1_CLOIN</name>
<dbReference type="Gene3D" id="3.30.70.270">
    <property type="match status" value="1"/>
</dbReference>
<dbReference type="InterPro" id="IPR000160">
    <property type="entry name" value="GGDEF_dom"/>
</dbReference>
<evidence type="ECO:0000313" key="3">
    <source>
        <dbReference type="EMBL" id="RGC15695.1"/>
    </source>
</evidence>
<dbReference type="NCBIfam" id="TIGR00229">
    <property type="entry name" value="sensory_box"/>
    <property type="match status" value="1"/>
</dbReference>
<dbReference type="PROSITE" id="PS50113">
    <property type="entry name" value="PAC"/>
    <property type="match status" value="2"/>
</dbReference>
<reference evidence="3 4" key="1">
    <citation type="submission" date="2018-08" db="EMBL/GenBank/DDBJ databases">
        <title>A genome reference for cultivated species of the human gut microbiota.</title>
        <authorList>
            <person name="Zou Y."/>
            <person name="Xue W."/>
            <person name="Luo G."/>
        </authorList>
    </citation>
    <scope>NUCLEOTIDE SEQUENCE [LARGE SCALE GENOMIC DNA]</scope>
    <source>
        <strain evidence="3 4">OF01-2LB</strain>
    </source>
</reference>
<evidence type="ECO:0000259" key="2">
    <source>
        <dbReference type="PROSITE" id="PS50887"/>
    </source>
</evidence>
<gene>
    <name evidence="3" type="ORF">DXA38_09615</name>
</gene>
<dbReference type="AlphaFoldDB" id="A0A3E2VXH1"/>
<sequence>MFHSLACGICRVALDDSFTLLYANPFYYHIYGYTPQSAMEYGFDNVKYILPAPVFHRVRTEALQHVKKQERFFELEFQGVHRNGEDLWLLVRCTYDPEDGESILCVLMDIAVHKQLEDQLRMSMEESRMAFQLTDKLMYSFDIEECRLTLPPQISEDFDLPQIMYGVPMSIVNAGTVEKDSIPEFIRFYNAMLSGEPHGYSEVKKCKKDGTCCWYAAKYSMIYDKAGKAKRAIISCEDITKQKEKEFVYSKWRQYFKTKEGKTIGYYEYDLTLDRHMEGVGDTPPEYLKTLKRYTDTVPYIAEHFVGDEDRERFYRFFDRNRLLTLFYDGQDEDVIEYRRIEQETIIWVRASLRMAEDPTTGHIKMFMMTMNIDAEKKKTLRLQKLVETDEMTGLLKRETFIRKVNDCLKMQDYVIRHAFLLLDIDEFKQQNDTYGHQFGDQVIRDTAELLKSSLRKHDICGRLGGDEFMVFLNGVSSQERVLPRIQQLCEKLHREYAKKGSVSCSIGVAFYPQNGTDFEQLYHNADIALYEAKRAGRSNYKLFQK</sequence>
<dbReference type="Pfam" id="PF00990">
    <property type="entry name" value="GGDEF"/>
    <property type="match status" value="1"/>
</dbReference>
<organism evidence="3 4">
    <name type="scientific">Clostridium innocuum</name>
    <dbReference type="NCBI Taxonomy" id="1522"/>
    <lineage>
        <taxon>Bacteria</taxon>
        <taxon>Bacillati</taxon>
        <taxon>Bacillota</taxon>
        <taxon>Clostridia</taxon>
        <taxon>Eubacteriales</taxon>
        <taxon>Clostridiaceae</taxon>
        <taxon>Clostridium</taxon>
    </lineage>
</organism>
<dbReference type="PROSITE" id="PS50887">
    <property type="entry name" value="GGDEF"/>
    <property type="match status" value="1"/>
</dbReference>
<dbReference type="PANTHER" id="PTHR46663">
    <property type="entry name" value="DIGUANYLATE CYCLASE DGCT-RELATED"/>
    <property type="match status" value="1"/>
</dbReference>
<feature type="domain" description="PAC" evidence="1">
    <location>
        <begin position="73"/>
        <end position="122"/>
    </location>
</feature>
<dbReference type="OrthoDB" id="9807794at2"/>
<dbReference type="SMART" id="SM00086">
    <property type="entry name" value="PAC"/>
    <property type="match status" value="2"/>
</dbReference>
<proteinExistence type="predicted"/>
<dbReference type="InterPro" id="IPR001610">
    <property type="entry name" value="PAC"/>
</dbReference>
<protein>
    <submittedName>
        <fullName evidence="3">Diguanylate cyclase</fullName>
    </submittedName>
</protein>
<dbReference type="PANTHER" id="PTHR46663:SF4">
    <property type="entry name" value="DIGUANYLATE CYCLASE DGCT-RELATED"/>
    <property type="match status" value="1"/>
</dbReference>
<dbReference type="EMBL" id="QVEV01000012">
    <property type="protein sequence ID" value="RGC15695.1"/>
    <property type="molecule type" value="Genomic_DNA"/>
</dbReference>
<dbReference type="NCBIfam" id="TIGR00254">
    <property type="entry name" value="GGDEF"/>
    <property type="match status" value="1"/>
</dbReference>
<accession>A0A3E2VXH1</accession>
<evidence type="ECO:0000259" key="1">
    <source>
        <dbReference type="PROSITE" id="PS50113"/>
    </source>
</evidence>
<dbReference type="CDD" id="cd01949">
    <property type="entry name" value="GGDEF"/>
    <property type="match status" value="1"/>
</dbReference>
<dbReference type="InterPro" id="IPR052163">
    <property type="entry name" value="DGC-Regulatory_Protein"/>
</dbReference>
<dbReference type="Proteomes" id="UP000260025">
    <property type="component" value="Unassembled WGS sequence"/>
</dbReference>
<evidence type="ECO:0000313" key="4">
    <source>
        <dbReference type="Proteomes" id="UP000260025"/>
    </source>
</evidence>
<dbReference type="SUPFAM" id="SSF55073">
    <property type="entry name" value="Nucleotide cyclase"/>
    <property type="match status" value="1"/>
</dbReference>